<gene>
    <name evidence="2" type="ORF">NA56DRAFT_587724</name>
</gene>
<feature type="transmembrane region" description="Helical" evidence="1">
    <location>
        <begin position="15"/>
        <end position="34"/>
    </location>
</feature>
<keyword evidence="1" id="KW-0812">Transmembrane</keyword>
<dbReference type="OrthoDB" id="3061561at2759"/>
<dbReference type="STRING" id="1745343.A0A2J6PDZ5"/>
<accession>A0A2J6PDZ5</accession>
<sequence length="160" mass="18923">MPRLGNDRFPNLKGYQEAILCVATLVYASIHVVGWNFEFPTRAEMILWRVCSMFLFGNTVAFWIFETSAAWYRIGRWQRYFYWIFWKSKLKDVEKARLAREAARFPKTLPLRAEFWSIFPLACTYAAARLYLIVEVFLGLRALNESAYLTVDWATYIPHV</sequence>
<proteinExistence type="predicted"/>
<organism evidence="2 3">
    <name type="scientific">Hyaloscypha hepaticicola</name>
    <dbReference type="NCBI Taxonomy" id="2082293"/>
    <lineage>
        <taxon>Eukaryota</taxon>
        <taxon>Fungi</taxon>
        <taxon>Dikarya</taxon>
        <taxon>Ascomycota</taxon>
        <taxon>Pezizomycotina</taxon>
        <taxon>Leotiomycetes</taxon>
        <taxon>Helotiales</taxon>
        <taxon>Hyaloscyphaceae</taxon>
        <taxon>Hyaloscypha</taxon>
    </lineage>
</organism>
<name>A0A2J6PDZ5_9HELO</name>
<keyword evidence="1" id="KW-0472">Membrane</keyword>
<dbReference type="EMBL" id="KZ613564">
    <property type="protein sequence ID" value="PMD12116.1"/>
    <property type="molecule type" value="Genomic_DNA"/>
</dbReference>
<dbReference type="PANTHER" id="PTHR35043:SF8">
    <property type="entry name" value="DUF4220 DOMAIN-CONTAINING PROTEIN"/>
    <property type="match status" value="1"/>
</dbReference>
<keyword evidence="1" id="KW-1133">Transmembrane helix</keyword>
<feature type="transmembrane region" description="Helical" evidence="1">
    <location>
        <begin position="46"/>
        <end position="65"/>
    </location>
</feature>
<dbReference type="AlphaFoldDB" id="A0A2J6PDZ5"/>
<reference evidence="2 3" key="1">
    <citation type="submission" date="2016-05" db="EMBL/GenBank/DDBJ databases">
        <title>A degradative enzymes factory behind the ericoid mycorrhizal symbiosis.</title>
        <authorList>
            <consortium name="DOE Joint Genome Institute"/>
            <person name="Martino E."/>
            <person name="Morin E."/>
            <person name="Grelet G."/>
            <person name="Kuo A."/>
            <person name="Kohler A."/>
            <person name="Daghino S."/>
            <person name="Barry K."/>
            <person name="Choi C."/>
            <person name="Cichocki N."/>
            <person name="Clum A."/>
            <person name="Copeland A."/>
            <person name="Hainaut M."/>
            <person name="Haridas S."/>
            <person name="Labutti K."/>
            <person name="Lindquist E."/>
            <person name="Lipzen A."/>
            <person name="Khouja H.-R."/>
            <person name="Murat C."/>
            <person name="Ohm R."/>
            <person name="Olson A."/>
            <person name="Spatafora J."/>
            <person name="Veneault-Fourrey C."/>
            <person name="Henrissat B."/>
            <person name="Grigoriev I."/>
            <person name="Martin F."/>
            <person name="Perotto S."/>
        </authorList>
    </citation>
    <scope>NUCLEOTIDE SEQUENCE [LARGE SCALE GENOMIC DNA]</scope>
    <source>
        <strain evidence="2 3">UAMH 7357</strain>
    </source>
</reference>
<evidence type="ECO:0000256" key="1">
    <source>
        <dbReference type="SAM" id="Phobius"/>
    </source>
</evidence>
<evidence type="ECO:0000313" key="2">
    <source>
        <dbReference type="EMBL" id="PMD12116.1"/>
    </source>
</evidence>
<dbReference type="PANTHER" id="PTHR35043">
    <property type="entry name" value="TRANSCRIPTION FACTOR DOMAIN-CONTAINING PROTEIN"/>
    <property type="match status" value="1"/>
</dbReference>
<dbReference type="Proteomes" id="UP000235672">
    <property type="component" value="Unassembled WGS sequence"/>
</dbReference>
<protein>
    <submittedName>
        <fullName evidence="2">Uncharacterized protein</fullName>
    </submittedName>
</protein>
<feature type="transmembrane region" description="Helical" evidence="1">
    <location>
        <begin position="115"/>
        <end position="134"/>
    </location>
</feature>
<evidence type="ECO:0000313" key="3">
    <source>
        <dbReference type="Proteomes" id="UP000235672"/>
    </source>
</evidence>
<keyword evidence="3" id="KW-1185">Reference proteome</keyword>